<dbReference type="EMBL" id="CYSB01000028">
    <property type="protein sequence ID" value="CUH67134.1"/>
    <property type="molecule type" value="Genomic_DNA"/>
</dbReference>
<organism evidence="3 5">
    <name type="scientific">Thalassovita autumnalis</name>
    <dbReference type="NCBI Taxonomy" id="2072972"/>
    <lineage>
        <taxon>Bacteria</taxon>
        <taxon>Pseudomonadati</taxon>
        <taxon>Pseudomonadota</taxon>
        <taxon>Alphaproteobacteria</taxon>
        <taxon>Rhodobacterales</taxon>
        <taxon>Roseobacteraceae</taxon>
        <taxon>Thalassovita</taxon>
    </lineage>
</organism>
<evidence type="ECO:0000313" key="5">
    <source>
        <dbReference type="Proteomes" id="UP000051887"/>
    </source>
</evidence>
<dbReference type="EC" id="4.2.1.17" evidence="2 3"/>
<dbReference type="RefSeq" id="WP_058242365.1">
    <property type="nucleotide sequence ID" value="NZ_CYSB01000028.1"/>
</dbReference>
<keyword evidence="3" id="KW-0456">Lyase</keyword>
<name>A0A0P1G4F3_9RHOB</name>
<dbReference type="InterPro" id="IPR029069">
    <property type="entry name" value="HotDog_dom_sf"/>
</dbReference>
<dbReference type="SUPFAM" id="SSF54637">
    <property type="entry name" value="Thioesterase/thiol ester dehydrase-isomerase"/>
    <property type="match status" value="1"/>
</dbReference>
<feature type="domain" description="MaoC-like" evidence="1">
    <location>
        <begin position="13"/>
        <end position="131"/>
    </location>
</feature>
<dbReference type="InterPro" id="IPR002539">
    <property type="entry name" value="MaoC-like_dom"/>
</dbReference>
<reference evidence="3 5" key="1">
    <citation type="submission" date="2015-09" db="EMBL/GenBank/DDBJ databases">
        <authorList>
            <consortium name="Swine Surveillance"/>
        </authorList>
    </citation>
    <scope>NUCLEOTIDE SEQUENCE [LARGE SCALE GENOMIC DNA]</scope>
    <source>
        <strain evidence="3 5">5120</strain>
    </source>
</reference>
<dbReference type="InterPro" id="IPR039375">
    <property type="entry name" value="NodN-like"/>
</dbReference>
<keyword evidence="4" id="KW-1185">Reference proteome</keyword>
<evidence type="ECO:0000259" key="1">
    <source>
        <dbReference type="Pfam" id="PF01575"/>
    </source>
</evidence>
<gene>
    <name evidence="2" type="ORF">TL5118_02062</name>
    <name evidence="3" type="ORF">TL5120_00824</name>
</gene>
<dbReference type="Proteomes" id="UP000051086">
    <property type="component" value="Unassembled WGS sequence"/>
</dbReference>
<dbReference type="Pfam" id="PF01575">
    <property type="entry name" value="MaoC_dehydratas"/>
    <property type="match status" value="1"/>
</dbReference>
<dbReference type="PANTHER" id="PTHR42993:SF1">
    <property type="entry name" value="MAOC-LIKE DEHYDRATASE DOMAIN-CONTAINING PROTEIN"/>
    <property type="match status" value="1"/>
</dbReference>
<accession>A0A0P1G4F3</accession>
<dbReference type="Proteomes" id="UP000051887">
    <property type="component" value="Unassembled WGS sequence"/>
</dbReference>
<dbReference type="CDD" id="cd03450">
    <property type="entry name" value="NodN"/>
    <property type="match status" value="1"/>
</dbReference>
<reference evidence="2 4" key="2">
    <citation type="submission" date="2015-09" db="EMBL/GenBank/DDBJ databases">
        <authorList>
            <person name="Rodrigo-Torres L."/>
            <person name="Arahal D.R."/>
        </authorList>
    </citation>
    <scope>NUCLEOTIDE SEQUENCE [LARGE SCALE GENOMIC DNA]</scope>
    <source>
        <strain evidence="2 4">CECT 5118</strain>
    </source>
</reference>
<evidence type="ECO:0000313" key="2">
    <source>
        <dbReference type="EMBL" id="CUH67134.1"/>
    </source>
</evidence>
<evidence type="ECO:0000313" key="3">
    <source>
        <dbReference type="EMBL" id="CUH71044.1"/>
    </source>
</evidence>
<evidence type="ECO:0000313" key="4">
    <source>
        <dbReference type="Proteomes" id="UP000051086"/>
    </source>
</evidence>
<dbReference type="Gene3D" id="3.10.129.10">
    <property type="entry name" value="Hotdog Thioesterase"/>
    <property type="match status" value="1"/>
</dbReference>
<dbReference type="GO" id="GO:0004300">
    <property type="term" value="F:enoyl-CoA hydratase activity"/>
    <property type="evidence" value="ECO:0007669"/>
    <property type="project" value="UniProtKB-EC"/>
</dbReference>
<dbReference type="AlphaFoldDB" id="A0A0P1G4F3"/>
<protein>
    <submittedName>
        <fullName evidence="2 3">Enoyl-CoA hydratase 1</fullName>
        <ecNumber evidence="2 3">4.2.1.17</ecNumber>
    </submittedName>
</protein>
<sequence>MTTLTKAALLASKGQDMGTSDWFEIDQSRIDTFAGVTEDRQFIHVDPARAAETPFGGTIAHGFLSLSLLSAMMLQGYPKMSGLQMGVNYGFDRVRFTAPVPVGARVRGHFKLADVAEMRPGEVQTTSEVTVEIEGQDRPALVALWLGRFYFGEDE</sequence>
<dbReference type="PANTHER" id="PTHR42993">
    <property type="entry name" value="MAOC-LIKE DEHYDRATASE DOMAIN-CONTAINING PROTEIN"/>
    <property type="match status" value="1"/>
</dbReference>
<dbReference type="EMBL" id="CYSC01000016">
    <property type="protein sequence ID" value="CUH71044.1"/>
    <property type="molecule type" value="Genomic_DNA"/>
</dbReference>
<proteinExistence type="predicted"/>
<dbReference type="OrthoDB" id="9801735at2"/>